<keyword evidence="3" id="KW-0378">Hydrolase</keyword>
<dbReference type="InterPro" id="IPR006935">
    <property type="entry name" value="Helicase/UvrB_N"/>
</dbReference>
<dbReference type="PANTHER" id="PTHR47396">
    <property type="entry name" value="TYPE I RESTRICTION ENZYME ECOKI R PROTEIN"/>
    <property type="match status" value="1"/>
</dbReference>
<dbReference type="GO" id="GO:0003677">
    <property type="term" value="F:DNA binding"/>
    <property type="evidence" value="ECO:0007669"/>
    <property type="project" value="InterPro"/>
</dbReference>
<reference evidence="3 4" key="1">
    <citation type="submission" date="2021-03" db="EMBL/GenBank/DDBJ databases">
        <title>Flavobacterium Flabelliformis Sp. Nov. And Flavobacterium Geliluteum Sp. Nov., Two Novel Multidrug Resistant Psychrophilic Species Isolated From Antarctica.</title>
        <authorList>
            <person name="Kralova S."/>
            <person name="Busse H.J."/>
            <person name="Bezdicek M."/>
            <person name="Nykrynova M."/>
            <person name="Kroupova E."/>
            <person name="Krsek D."/>
            <person name="Sedlacek I."/>
        </authorList>
    </citation>
    <scope>NUCLEOTIDE SEQUENCE [LARGE SCALE GENOMIC DNA]</scope>
    <source>
        <strain evidence="3 4">P7388</strain>
    </source>
</reference>
<dbReference type="RefSeq" id="WP_210664744.1">
    <property type="nucleotide sequence ID" value="NZ_JAGFBV010000001.1"/>
</dbReference>
<evidence type="ECO:0000313" key="3">
    <source>
        <dbReference type="EMBL" id="MBP4136701.1"/>
    </source>
</evidence>
<dbReference type="SMART" id="SM00487">
    <property type="entry name" value="DEXDc"/>
    <property type="match status" value="1"/>
</dbReference>
<evidence type="ECO:0000313" key="4">
    <source>
        <dbReference type="Proteomes" id="UP000675047"/>
    </source>
</evidence>
<dbReference type="PROSITE" id="PS51192">
    <property type="entry name" value="HELICASE_ATP_BIND_1"/>
    <property type="match status" value="1"/>
</dbReference>
<keyword evidence="4" id="KW-1185">Reference proteome</keyword>
<feature type="domain" description="Helicase ATP-binding" evidence="1">
    <location>
        <begin position="65"/>
        <end position="236"/>
    </location>
</feature>
<accession>A0A940X7V8</accession>
<dbReference type="Proteomes" id="UP000675047">
    <property type="component" value="Unassembled WGS sequence"/>
</dbReference>
<keyword evidence="3" id="KW-0347">Helicase</keyword>
<sequence>MKYLKTIISKNAIIQKVEDNNSDFLDCADIVKSWKNGLILKQEDIENGAVGLRNPQIGAVYSILSHWTHSNQVGTIVMPTGTGKTETMLSVLVMAQVNKLLIIVPTDPLRKQISEKFINLGLLYTLGLLDRKVLFPVVGVIKSNFDTEENANLFFQKCNVVVATASIISRVANQYLSVLKNHLTGIFIDEAHHTEATTWNNFRENLKDKKIIQFTATPFRNDDKMLGGKIIFNYPLRKAQEEGYFKKIDFIKLHHYGNQIEKDKAIAETAIKQLRIDKAKFPHILLARVGKTKRANEVFEIYKLYDEFRVVKIHSQLPSREKTEIYNKIINKEIDIIICVDMLGEGFDLPELKIAAFHDIRKSLPITLQFIGRFTRTKYDEELGNATIIANVADLEVTNELEDLYAQDVDWNILLPNISQDKTQKEIDLYEFLNGFSNLEEFPLSIHSLKPAQSTVVFKNNTESWFPSNFKQGLQNIDGYDLVRHSINLKDQTLIILTAKKNLKDWVNSDNIFDFSWNLHIVYWETKKNLLFIHSSDTKSLHIDLAKAIIGEDAQIINGENDGAIFRVLSGIKRLKLQNVGLVEVLGKLIRFQMRVGSDIEAALSQTQINNSKKSFIFGSGYENGVDNNIGCSYKGRIWCKRKTNLSEFINWCKQLGNKITDTTIDSEEVLRGTLMPKAITQRPNLFPFCIDWSEEFYLNSELRYTFIINNITYDFYNVSLVLVNPSNTNNIKLGFEVDGKIILELELEIFTNPQNFSDYRFIKTNPQLVAQIKFGTKEQSIENYFYENPPVVWFANGDFLEGNNYIELKSLINPYNKELIQSWNWTGIDLSIESQGVNPKKANSIQYRSLEILKAIDYDIIYDDDGSGEIADIVTFKILDDKIEVELYHIKYSKSGKVDSQISNLYEVCGQAQKSVNWKFKKNKEFLEHLLRREIKKEKTATCSRFEKGTKDDLVRILDLVHSRIPLEFKIYIIQPSISKATVTEQQLTLFGVTENYLMDRALIKLNIIGSA</sequence>
<name>A0A940X7V8_9FLAO</name>
<evidence type="ECO:0000259" key="1">
    <source>
        <dbReference type="PROSITE" id="PS51192"/>
    </source>
</evidence>
<dbReference type="Pfam" id="PF04851">
    <property type="entry name" value="ResIII"/>
    <property type="match status" value="1"/>
</dbReference>
<dbReference type="GO" id="GO:0016787">
    <property type="term" value="F:hydrolase activity"/>
    <property type="evidence" value="ECO:0007669"/>
    <property type="project" value="InterPro"/>
</dbReference>
<keyword evidence="3" id="KW-0067">ATP-binding</keyword>
<feature type="domain" description="Helicase C-terminal" evidence="2">
    <location>
        <begin position="270"/>
        <end position="430"/>
    </location>
</feature>
<dbReference type="GO" id="GO:0005524">
    <property type="term" value="F:ATP binding"/>
    <property type="evidence" value="ECO:0007669"/>
    <property type="project" value="InterPro"/>
</dbReference>
<dbReference type="SMART" id="SM00490">
    <property type="entry name" value="HELICc"/>
    <property type="match status" value="1"/>
</dbReference>
<protein>
    <submittedName>
        <fullName evidence="3">DEAD/DEAH box helicase family protein</fullName>
    </submittedName>
</protein>
<evidence type="ECO:0000259" key="2">
    <source>
        <dbReference type="PROSITE" id="PS51194"/>
    </source>
</evidence>
<dbReference type="Pfam" id="PF00271">
    <property type="entry name" value="Helicase_C"/>
    <property type="match status" value="1"/>
</dbReference>
<dbReference type="InterPro" id="IPR014001">
    <property type="entry name" value="Helicase_ATP-bd"/>
</dbReference>
<dbReference type="PROSITE" id="PS51194">
    <property type="entry name" value="HELICASE_CTER"/>
    <property type="match status" value="1"/>
</dbReference>
<gene>
    <name evidence="3" type="ORF">J3495_01255</name>
</gene>
<dbReference type="PANTHER" id="PTHR47396:SF1">
    <property type="entry name" value="ATP-DEPENDENT HELICASE IRC3-RELATED"/>
    <property type="match status" value="1"/>
</dbReference>
<dbReference type="InterPro" id="IPR027417">
    <property type="entry name" value="P-loop_NTPase"/>
</dbReference>
<dbReference type="GO" id="GO:0004386">
    <property type="term" value="F:helicase activity"/>
    <property type="evidence" value="ECO:0007669"/>
    <property type="project" value="UniProtKB-KW"/>
</dbReference>
<dbReference type="CDD" id="cd17926">
    <property type="entry name" value="DEXHc_RE"/>
    <property type="match status" value="1"/>
</dbReference>
<dbReference type="InterPro" id="IPR050742">
    <property type="entry name" value="Helicase_Restrict-Modif_Enz"/>
</dbReference>
<dbReference type="Gene3D" id="3.40.50.300">
    <property type="entry name" value="P-loop containing nucleotide triphosphate hydrolases"/>
    <property type="match status" value="2"/>
</dbReference>
<dbReference type="CDD" id="cd18785">
    <property type="entry name" value="SF2_C"/>
    <property type="match status" value="1"/>
</dbReference>
<comment type="caution">
    <text evidence="3">The sequence shown here is derived from an EMBL/GenBank/DDBJ whole genome shotgun (WGS) entry which is preliminary data.</text>
</comment>
<dbReference type="GO" id="GO:0005829">
    <property type="term" value="C:cytosol"/>
    <property type="evidence" value="ECO:0007669"/>
    <property type="project" value="TreeGrafter"/>
</dbReference>
<dbReference type="InterPro" id="IPR001650">
    <property type="entry name" value="Helicase_C-like"/>
</dbReference>
<organism evidence="3 4">
    <name type="scientific">Flavobacterium geliluteum</name>
    <dbReference type="NCBI Taxonomy" id="2816120"/>
    <lineage>
        <taxon>Bacteria</taxon>
        <taxon>Pseudomonadati</taxon>
        <taxon>Bacteroidota</taxon>
        <taxon>Flavobacteriia</taxon>
        <taxon>Flavobacteriales</taxon>
        <taxon>Flavobacteriaceae</taxon>
        <taxon>Flavobacterium</taxon>
    </lineage>
</organism>
<dbReference type="SUPFAM" id="SSF52540">
    <property type="entry name" value="P-loop containing nucleoside triphosphate hydrolases"/>
    <property type="match status" value="1"/>
</dbReference>
<dbReference type="AlphaFoldDB" id="A0A940X7V8"/>
<keyword evidence="3" id="KW-0547">Nucleotide-binding</keyword>
<dbReference type="EMBL" id="JAGFBV010000001">
    <property type="protein sequence ID" value="MBP4136701.1"/>
    <property type="molecule type" value="Genomic_DNA"/>
</dbReference>
<proteinExistence type="predicted"/>